<dbReference type="EMBL" id="CAADJA010000002">
    <property type="protein sequence ID" value="VFS51813.1"/>
    <property type="molecule type" value="Genomic_DNA"/>
</dbReference>
<protein>
    <recommendedName>
        <fullName evidence="6">Lipoprotein</fullName>
    </recommendedName>
</protein>
<evidence type="ECO:0000313" key="5">
    <source>
        <dbReference type="Proteomes" id="UP000373449"/>
    </source>
</evidence>
<evidence type="ECO:0000256" key="1">
    <source>
        <dbReference type="SAM" id="SignalP"/>
    </source>
</evidence>
<dbReference type="RefSeq" id="WP_029094112.1">
    <property type="nucleotide sequence ID" value="NZ_BRLG01000005.1"/>
</dbReference>
<dbReference type="Proteomes" id="UP000224974">
    <property type="component" value="Unassembled WGS sequence"/>
</dbReference>
<keyword evidence="4" id="KW-1185">Reference proteome</keyword>
<organism evidence="2 4">
    <name type="scientific">Budvicia aquatica</name>
    <dbReference type="NCBI Taxonomy" id="82979"/>
    <lineage>
        <taxon>Bacteria</taxon>
        <taxon>Pseudomonadati</taxon>
        <taxon>Pseudomonadota</taxon>
        <taxon>Gammaproteobacteria</taxon>
        <taxon>Enterobacterales</taxon>
        <taxon>Budviciaceae</taxon>
        <taxon>Budvicia</taxon>
    </lineage>
</organism>
<gene>
    <name evidence="2" type="ORF">CRN84_19895</name>
    <name evidence="3" type="ORF">NCTC12282_05464</name>
</gene>
<evidence type="ECO:0000313" key="4">
    <source>
        <dbReference type="Proteomes" id="UP000224974"/>
    </source>
</evidence>
<dbReference type="STRING" id="1111728.GCA_000427805_00987"/>
<evidence type="ECO:0000313" key="3">
    <source>
        <dbReference type="EMBL" id="VFS51813.1"/>
    </source>
</evidence>
<name>A0A2C6C516_9GAMM</name>
<dbReference type="AlphaFoldDB" id="A0A2C6C516"/>
<dbReference type="Proteomes" id="UP000373449">
    <property type="component" value="Unassembled WGS sequence"/>
</dbReference>
<evidence type="ECO:0008006" key="6">
    <source>
        <dbReference type="Google" id="ProtNLM"/>
    </source>
</evidence>
<proteinExistence type="predicted"/>
<feature type="signal peptide" evidence="1">
    <location>
        <begin position="1"/>
        <end position="21"/>
    </location>
</feature>
<keyword evidence="1" id="KW-0732">Signal</keyword>
<dbReference type="EMBL" id="PDDX01000001">
    <property type="protein sequence ID" value="PHI31440.1"/>
    <property type="molecule type" value="Genomic_DNA"/>
</dbReference>
<reference evidence="3 5" key="3">
    <citation type="submission" date="2019-03" db="EMBL/GenBank/DDBJ databases">
        <authorList>
            <consortium name="Pathogen Informatics"/>
        </authorList>
    </citation>
    <scope>NUCLEOTIDE SEQUENCE [LARGE SCALE GENOMIC DNA]</scope>
    <source>
        <strain evidence="3 5">NCTC12282</strain>
    </source>
</reference>
<dbReference type="OrthoDB" id="6636423at2"/>
<reference evidence="2" key="2">
    <citation type="submission" date="2017-09" db="EMBL/GenBank/DDBJ databases">
        <title>FDA dAtabase for Regulatory Grade micrObial Sequences (FDA-ARGOS): Supporting development and validation of Infectious Disease Dx tests.</title>
        <authorList>
            <person name="Minogue T."/>
            <person name="Wolcott M."/>
            <person name="Wasieloski L."/>
            <person name="Aguilar W."/>
            <person name="Moore D."/>
            <person name="Tallon L.J."/>
            <person name="Sadzewicz L."/>
            <person name="Ott S."/>
            <person name="Zhao X."/>
            <person name="Nagaraj S."/>
            <person name="Vavikolanu K."/>
            <person name="Aluvathingal J."/>
            <person name="Nadendla S."/>
            <person name="Sichtig H."/>
        </authorList>
    </citation>
    <scope>NUCLEOTIDE SEQUENCE</scope>
    <source>
        <strain evidence="2">FDAARGOS_387</strain>
    </source>
</reference>
<evidence type="ECO:0000313" key="2">
    <source>
        <dbReference type="EMBL" id="PHI31440.1"/>
    </source>
</evidence>
<dbReference type="PROSITE" id="PS51257">
    <property type="entry name" value="PROKAR_LIPOPROTEIN"/>
    <property type="match status" value="1"/>
</dbReference>
<reference evidence="4" key="1">
    <citation type="submission" date="2017-09" db="EMBL/GenBank/DDBJ databases">
        <title>FDA dAtabase for Regulatory Grade micrObial Sequences (FDA-ARGOS): Supporting development and validation of Infectious Disease Dx tests.</title>
        <authorList>
            <person name="Minogue T."/>
            <person name="Wolcott M."/>
            <person name="Wasieloski L."/>
            <person name="Aguilar W."/>
            <person name="Moore D."/>
            <person name="Tallon L."/>
            <person name="Sadzewicz L."/>
            <person name="Ott S."/>
            <person name="Zhao X."/>
            <person name="Nagaraj S."/>
            <person name="Vavikolanu K."/>
            <person name="Aluvathingal J."/>
            <person name="Nadendla S."/>
            <person name="Sichtig H."/>
        </authorList>
    </citation>
    <scope>NUCLEOTIDE SEQUENCE [LARGE SCALE GENOMIC DNA]</scope>
    <source>
        <strain evidence="4">FDAARGOS_387</strain>
    </source>
</reference>
<feature type="chain" id="PRO_5036315779" description="Lipoprotein" evidence="1">
    <location>
        <begin position="22"/>
        <end position="120"/>
    </location>
</feature>
<accession>A0A2C6C516</accession>
<sequence>MKKTLILTALGVALIATSGCANLVRQDYQQRGGQSYQQRFQGCLDKLESLKSVDPSLYNQNKLALDKSMQSATQYLALRETLDGDMSNVMDSVYQARIARDCQEIDRQLFRLLLEQADGK</sequence>